<dbReference type="PANTHER" id="PTHR42800">
    <property type="entry name" value="EXOINULINASE INUD (AFU_ORTHOLOGUE AFUA_5G00480)"/>
    <property type="match status" value="1"/>
</dbReference>
<dbReference type="EMBL" id="FWWU01000008">
    <property type="protein sequence ID" value="SMB85124.1"/>
    <property type="molecule type" value="Genomic_DNA"/>
</dbReference>
<dbReference type="SMART" id="SM00640">
    <property type="entry name" value="Glyco_32"/>
    <property type="match status" value="1"/>
</dbReference>
<dbReference type="InterPro" id="IPR013189">
    <property type="entry name" value="Glyco_hydro_32_C"/>
</dbReference>
<dbReference type="GO" id="GO:0005737">
    <property type="term" value="C:cytoplasm"/>
    <property type="evidence" value="ECO:0007669"/>
    <property type="project" value="TreeGrafter"/>
</dbReference>
<dbReference type="InterPro" id="IPR023296">
    <property type="entry name" value="Glyco_hydro_beta-prop_sf"/>
</dbReference>
<dbReference type="GO" id="GO:0005987">
    <property type="term" value="P:sucrose catabolic process"/>
    <property type="evidence" value="ECO:0007669"/>
    <property type="project" value="TreeGrafter"/>
</dbReference>
<feature type="domain" description="Glycosyl hydrolase family 32 N-terminal" evidence="5">
    <location>
        <begin position="758"/>
        <end position="842"/>
    </location>
</feature>
<dbReference type="FunFam" id="2.60.120.560:FF:000003">
    <property type="entry name" value="Extracellular exo-inulinase inuE"/>
    <property type="match status" value="1"/>
</dbReference>
<evidence type="ECO:0000256" key="2">
    <source>
        <dbReference type="ARBA" id="ARBA00022729"/>
    </source>
</evidence>
<comment type="similarity">
    <text evidence="1">Belongs to the glycosyl hydrolase 32 family.</text>
</comment>
<keyword evidence="8" id="KW-1185">Reference proteome</keyword>
<evidence type="ECO:0000313" key="7">
    <source>
        <dbReference type="EMBL" id="SMB85124.1"/>
    </source>
</evidence>
<dbReference type="PANTHER" id="PTHR42800:SF1">
    <property type="entry name" value="EXOINULINASE INUD (AFU_ORTHOLOGUE AFUA_5G00480)"/>
    <property type="match status" value="1"/>
</dbReference>
<feature type="domain" description="Glycosyl hydrolase family 32 C-terminal" evidence="6">
    <location>
        <begin position="846"/>
        <end position="999"/>
    </location>
</feature>
<dbReference type="InterPro" id="IPR013320">
    <property type="entry name" value="ConA-like_dom_sf"/>
</dbReference>
<sequence>MSRLTNRSRNNLTLLFIGLLTSCGTIQNQPESRSEESRVGVTPRLAAQALTERYRPQYHFTPQVNWMNDPNGLVYYAGEYHLFYQYNPSGTKWGNMSWGHAVSTDLVHWQELPVAISHDANEAIFSGSAVVDVNNTSGFGNPASPAMVAVYTSANKATGKQTQALAYSLDKGRTWTKYANNPVIDINSSEFRDPKVQWYAPTQSWLMTVSMSVDHKVRFYTSKDLKKWDLLSEFGPAGATGGVWECPDLFPLRVDGTGPQKWVLVVNINPGGIAGGSAAQYFIGNFDGTRFIADDQGPYTPPTGTVFQNFEQSTFGSWTTTGTAFGPGPETGSVNSQNPVTGIDGTRFANSYHGYDPSIGTLTSPSFTVNSRYLNFKVGGGNHPYVPGSRPSNLAGTVLADFNGTSYGTWTTSGEAFGTRPASGALPGQQTITGYTGAGLVNTFIRGDATTGTLTSPSFNINKGYINFLIGGGANPWGSANPTAINLIVDSQVVRTATGTNAETLTWASWDVRNLAGQNAQIQIVDQNTGQWGHINLDHVVLTDGVIYEDFDGMNYRGWTATGEAFGTRPATGALPNQQAVTGYVGSGLVNTYVRGDASVGTLTSPNFTLSKGYINFLIGGGAYPWGGANPTALNLIIDGKVVRSATGKNAEALAWTSWDVREFAGRNAQFQVVDQNTGQWGHINLDHLLFSDSPVEGQSTETAVNLLVGGNVVQSVTGSNSENLDWASFNLSQYQGQQAQIQIVDRNTSGWGHILADQFVFADSASMSSLQRVNWVDWGKDYYAAIAWENNPDGKRYMIGWMNNWNYGELIPTSIWRGAMSIPREMALKTINGKIKLIQQPVQTLNSLRQTPSFVASNLSIASGARSLGTGANNTTSTIEATFSLGQAKKFGIKVRTAESEETTIGYDAVTQEVYVDRTRSGDVAFSPDFPGIQRAPLAPVNGKVKLRIMVDWSSVEVFGGEGETVITDQIFPSPTSQGVQVFSEGATTVLDRLELWQMNSYR</sequence>
<gene>
    <name evidence="7" type="ORF">SAMN00790413_03270</name>
</gene>
<evidence type="ECO:0000256" key="4">
    <source>
        <dbReference type="ARBA" id="ARBA00023295"/>
    </source>
</evidence>
<dbReference type="SUPFAM" id="SSF49899">
    <property type="entry name" value="Concanavalin A-like lectins/glucanases"/>
    <property type="match status" value="1"/>
</dbReference>
<dbReference type="InterPro" id="IPR001362">
    <property type="entry name" value="Glyco_hydro_32"/>
</dbReference>
<dbReference type="Gene3D" id="2.115.10.20">
    <property type="entry name" value="Glycosyl hydrolase domain, family 43"/>
    <property type="match status" value="2"/>
</dbReference>
<dbReference type="CDD" id="cd18622">
    <property type="entry name" value="GH32_Inu-like"/>
    <property type="match status" value="1"/>
</dbReference>
<dbReference type="SUPFAM" id="SSF75005">
    <property type="entry name" value="Arabinanase/levansucrase/invertase"/>
    <property type="match status" value="1"/>
</dbReference>
<evidence type="ECO:0000313" key="8">
    <source>
        <dbReference type="Proteomes" id="UP000192582"/>
    </source>
</evidence>
<keyword evidence="4" id="KW-0326">Glycosidase</keyword>
<dbReference type="GO" id="GO:0004575">
    <property type="term" value="F:sucrose alpha-glucosidase activity"/>
    <property type="evidence" value="ECO:0007669"/>
    <property type="project" value="TreeGrafter"/>
</dbReference>
<dbReference type="InterPro" id="IPR018053">
    <property type="entry name" value="Glyco_hydro_32_AS"/>
</dbReference>
<evidence type="ECO:0000256" key="1">
    <source>
        <dbReference type="ARBA" id="ARBA00009902"/>
    </source>
</evidence>
<dbReference type="PROSITE" id="PS51257">
    <property type="entry name" value="PROKAR_LIPOPROTEIN"/>
    <property type="match status" value="1"/>
</dbReference>
<dbReference type="PROSITE" id="PS00609">
    <property type="entry name" value="GLYCOSYL_HYDROL_F32"/>
    <property type="match status" value="1"/>
</dbReference>
<keyword evidence="3" id="KW-0378">Hydrolase</keyword>
<proteinExistence type="inferred from homology"/>
<dbReference type="InterPro" id="IPR013148">
    <property type="entry name" value="Glyco_hydro_32_N"/>
</dbReference>
<name>A0A1W1UWQ0_9DEIO</name>
<feature type="domain" description="Glycosyl hydrolase family 32 N-terminal" evidence="5">
    <location>
        <begin position="59"/>
        <end position="294"/>
    </location>
</feature>
<dbReference type="Gene3D" id="2.60.120.560">
    <property type="entry name" value="Exo-inulinase, domain 1"/>
    <property type="match status" value="1"/>
</dbReference>
<accession>A0A1W1UWQ0</accession>
<reference evidence="7 8" key="1">
    <citation type="submission" date="2017-04" db="EMBL/GenBank/DDBJ databases">
        <authorList>
            <person name="Afonso C.L."/>
            <person name="Miller P.J."/>
            <person name="Scott M.A."/>
            <person name="Spackman E."/>
            <person name="Goraichik I."/>
            <person name="Dimitrov K.M."/>
            <person name="Suarez D.L."/>
            <person name="Swayne D.E."/>
        </authorList>
    </citation>
    <scope>NUCLEOTIDE SEQUENCE [LARGE SCALE GENOMIC DNA]</scope>
    <source>
        <strain evidence="7 8">KR-140</strain>
    </source>
</reference>
<dbReference type="Pfam" id="PF00251">
    <property type="entry name" value="Glyco_hydro_32N"/>
    <property type="match status" value="2"/>
</dbReference>
<dbReference type="STRING" id="695939.SAMN00790413_03270"/>
<protein>
    <submittedName>
        <fullName evidence="7">Beta-fructosidases (Levanase/invertase)</fullName>
    </submittedName>
</protein>
<organism evidence="7 8">
    <name type="scientific">Deinococcus hopiensis KR-140</name>
    <dbReference type="NCBI Taxonomy" id="695939"/>
    <lineage>
        <taxon>Bacteria</taxon>
        <taxon>Thermotogati</taxon>
        <taxon>Deinococcota</taxon>
        <taxon>Deinococci</taxon>
        <taxon>Deinococcales</taxon>
        <taxon>Deinococcaceae</taxon>
        <taxon>Deinococcus</taxon>
    </lineage>
</organism>
<evidence type="ECO:0000256" key="3">
    <source>
        <dbReference type="ARBA" id="ARBA00022801"/>
    </source>
</evidence>
<evidence type="ECO:0000259" key="5">
    <source>
        <dbReference type="Pfam" id="PF00251"/>
    </source>
</evidence>
<dbReference type="Proteomes" id="UP000192582">
    <property type="component" value="Unassembled WGS sequence"/>
</dbReference>
<evidence type="ECO:0000259" key="6">
    <source>
        <dbReference type="Pfam" id="PF08244"/>
    </source>
</evidence>
<keyword evidence="2" id="KW-0732">Signal</keyword>
<dbReference type="AlphaFoldDB" id="A0A1W1UWQ0"/>
<dbReference type="Pfam" id="PF08244">
    <property type="entry name" value="Glyco_hydro_32C"/>
    <property type="match status" value="1"/>
</dbReference>